<dbReference type="CDD" id="cd00075">
    <property type="entry name" value="HATPase"/>
    <property type="match status" value="1"/>
</dbReference>
<dbReference type="PRINTS" id="PR00344">
    <property type="entry name" value="BCTRLSENSOR"/>
</dbReference>
<dbReference type="PROSITE" id="PS50109">
    <property type="entry name" value="HIS_KIN"/>
    <property type="match status" value="1"/>
</dbReference>
<keyword evidence="5" id="KW-0597">Phosphoprotein</keyword>
<dbReference type="InterPro" id="IPR003661">
    <property type="entry name" value="HisK_dim/P_dom"/>
</dbReference>
<dbReference type="InterPro" id="IPR003660">
    <property type="entry name" value="HAMP_dom"/>
</dbReference>
<dbReference type="EMBL" id="RDBE01000006">
    <property type="protein sequence ID" value="RLV49896.1"/>
    <property type="molecule type" value="Genomic_DNA"/>
</dbReference>
<dbReference type="Proteomes" id="UP000281708">
    <property type="component" value="Unassembled WGS sequence"/>
</dbReference>
<keyword evidence="13 15" id="KW-0472">Membrane</keyword>
<evidence type="ECO:0000313" key="19">
    <source>
        <dbReference type="Proteomes" id="UP000281708"/>
    </source>
</evidence>
<sequence>MPRAEGSLVGRALTVWRRSVQARVLLSVVLLSAVVVGVVGYVLLRQISGGLVDNRVRVSVAEADSEISIASNRLRQAGSGDLDAGAQLRQLVGTLVERGKVRGFDVVVVGPVAGSAPGQGAGVGTRTSSDVRAASVPTRLRTEVESDPGTAWTFTRIQRPGGGGGPGVVVGSQVLLPSDGGTYDVFLVFSMNEEQDTLGLLNRSLLTAAVLLLLLVGGLCWLVVRQVVSPIRQARQVAERISAGGLEDRMRVHGQDDLARLATSFNQMADAVQHQIRQLEELSRVQRQFVSDVSHELRTPLTTVRMAGDVLHDSRGDFDPVTARAAELLQAELDRFENLLTDLLEISRFDAGAAALELDDVDLVDVVNRVVEATAPLAAAREVRVSVTADGPCVAEADVRRVERIVRNLVSNAIDHAVRDDVRAADIEIRLGADPDPVTGAAAVSVRDYGVGLEPGQASLVFNRFWRADPARARTTGGTGLGLAIAREDARLHGGRLEAWGRPHRGAAFRLVLPRHVGAPITASPLPLVPAAAATSRPRTREDVAR</sequence>
<comment type="caution">
    <text evidence="18">The sequence shown here is derived from an EMBL/GenBank/DDBJ whole genome shotgun (WGS) entry which is preliminary data.</text>
</comment>
<evidence type="ECO:0000313" key="18">
    <source>
        <dbReference type="EMBL" id="RLV49896.1"/>
    </source>
</evidence>
<comment type="catalytic activity">
    <reaction evidence="1">
        <text>ATP + protein L-histidine = ADP + protein N-phospho-L-histidine.</text>
        <dbReference type="EC" id="2.7.13.3"/>
    </reaction>
</comment>
<evidence type="ECO:0000256" key="7">
    <source>
        <dbReference type="ARBA" id="ARBA00022692"/>
    </source>
</evidence>
<dbReference type="InterPro" id="IPR004358">
    <property type="entry name" value="Sig_transdc_His_kin-like_C"/>
</dbReference>
<dbReference type="GO" id="GO:0005524">
    <property type="term" value="F:ATP binding"/>
    <property type="evidence" value="ECO:0007669"/>
    <property type="project" value="UniProtKB-KW"/>
</dbReference>
<dbReference type="Pfam" id="PF02518">
    <property type="entry name" value="HATPase_c"/>
    <property type="match status" value="1"/>
</dbReference>
<evidence type="ECO:0000256" key="8">
    <source>
        <dbReference type="ARBA" id="ARBA00022741"/>
    </source>
</evidence>
<evidence type="ECO:0000256" key="4">
    <source>
        <dbReference type="ARBA" id="ARBA00022475"/>
    </source>
</evidence>
<keyword evidence="19" id="KW-1185">Reference proteome</keyword>
<evidence type="ECO:0000256" key="1">
    <source>
        <dbReference type="ARBA" id="ARBA00000085"/>
    </source>
</evidence>
<organism evidence="18 19">
    <name type="scientific">Nocardioides mangrovicus</name>
    <dbReference type="NCBI Taxonomy" id="2478913"/>
    <lineage>
        <taxon>Bacteria</taxon>
        <taxon>Bacillati</taxon>
        <taxon>Actinomycetota</taxon>
        <taxon>Actinomycetes</taxon>
        <taxon>Propionibacteriales</taxon>
        <taxon>Nocardioidaceae</taxon>
        <taxon>Nocardioides</taxon>
    </lineage>
</organism>
<dbReference type="Gene3D" id="3.30.565.10">
    <property type="entry name" value="Histidine kinase-like ATPase, C-terminal domain"/>
    <property type="match status" value="1"/>
</dbReference>
<dbReference type="CDD" id="cd06225">
    <property type="entry name" value="HAMP"/>
    <property type="match status" value="1"/>
</dbReference>
<feature type="domain" description="Histidine kinase" evidence="16">
    <location>
        <begin position="292"/>
        <end position="517"/>
    </location>
</feature>
<dbReference type="Pfam" id="PF00512">
    <property type="entry name" value="HisKA"/>
    <property type="match status" value="1"/>
</dbReference>
<evidence type="ECO:0000256" key="6">
    <source>
        <dbReference type="ARBA" id="ARBA00022679"/>
    </source>
</evidence>
<accession>A0A3L8P384</accession>
<dbReference type="InterPro" id="IPR036890">
    <property type="entry name" value="HATPase_C_sf"/>
</dbReference>
<keyword evidence="11 15" id="KW-1133">Transmembrane helix</keyword>
<dbReference type="Pfam" id="PF00672">
    <property type="entry name" value="HAMP"/>
    <property type="match status" value="1"/>
</dbReference>
<keyword evidence="7 15" id="KW-0812">Transmembrane</keyword>
<evidence type="ECO:0000256" key="15">
    <source>
        <dbReference type="SAM" id="Phobius"/>
    </source>
</evidence>
<dbReference type="SUPFAM" id="SSF158472">
    <property type="entry name" value="HAMP domain-like"/>
    <property type="match status" value="1"/>
</dbReference>
<dbReference type="PROSITE" id="PS50885">
    <property type="entry name" value="HAMP"/>
    <property type="match status" value="1"/>
</dbReference>
<keyword evidence="10" id="KW-0067">ATP-binding</keyword>
<keyword evidence="4" id="KW-1003">Cell membrane</keyword>
<evidence type="ECO:0000256" key="14">
    <source>
        <dbReference type="ARBA" id="ARBA00035305"/>
    </source>
</evidence>
<dbReference type="InterPro" id="IPR003594">
    <property type="entry name" value="HATPase_dom"/>
</dbReference>
<evidence type="ECO:0000256" key="13">
    <source>
        <dbReference type="ARBA" id="ARBA00023136"/>
    </source>
</evidence>
<dbReference type="FunFam" id="3.30.565.10:FF:000013">
    <property type="entry name" value="Two-component sensor histidine kinase"/>
    <property type="match status" value="1"/>
</dbReference>
<gene>
    <name evidence="18" type="ORF">D9V37_08410</name>
</gene>
<name>A0A3L8P384_9ACTN</name>
<dbReference type="SMART" id="SM00304">
    <property type="entry name" value="HAMP"/>
    <property type="match status" value="1"/>
</dbReference>
<dbReference type="SUPFAM" id="SSF55874">
    <property type="entry name" value="ATPase domain of HSP90 chaperone/DNA topoisomerase II/histidine kinase"/>
    <property type="match status" value="1"/>
</dbReference>
<dbReference type="Gene3D" id="1.10.287.130">
    <property type="match status" value="1"/>
</dbReference>
<dbReference type="InterPro" id="IPR047669">
    <property type="entry name" value="MtrAB_MtrB"/>
</dbReference>
<proteinExistence type="predicted"/>
<dbReference type="PANTHER" id="PTHR45436">
    <property type="entry name" value="SENSOR HISTIDINE KINASE YKOH"/>
    <property type="match status" value="1"/>
</dbReference>
<dbReference type="NCBIfam" id="NF040691">
    <property type="entry name" value="MtrAB_MtrB"/>
    <property type="match status" value="1"/>
</dbReference>
<keyword evidence="9 18" id="KW-0418">Kinase</keyword>
<reference evidence="18 19" key="1">
    <citation type="submission" date="2018-10" db="EMBL/GenBank/DDBJ databases">
        <title>Marmoricola sp. 4Q3S-7 whole genome shotgun sequence.</title>
        <authorList>
            <person name="Li F."/>
        </authorList>
    </citation>
    <scope>NUCLEOTIDE SEQUENCE [LARGE SCALE GENOMIC DNA]</scope>
    <source>
        <strain evidence="18 19">4Q3S-7</strain>
    </source>
</reference>
<dbReference type="AlphaFoldDB" id="A0A3L8P384"/>
<protein>
    <recommendedName>
        <fullName evidence="14">Sensor histidine kinase MtrB</fullName>
        <ecNumber evidence="3">2.7.13.3</ecNumber>
    </recommendedName>
</protein>
<feature type="transmembrane region" description="Helical" evidence="15">
    <location>
        <begin position="205"/>
        <end position="224"/>
    </location>
</feature>
<evidence type="ECO:0000256" key="9">
    <source>
        <dbReference type="ARBA" id="ARBA00022777"/>
    </source>
</evidence>
<dbReference type="InterPro" id="IPR036097">
    <property type="entry name" value="HisK_dim/P_sf"/>
</dbReference>
<dbReference type="SUPFAM" id="SSF47384">
    <property type="entry name" value="Homodimeric domain of signal transducing histidine kinase"/>
    <property type="match status" value="1"/>
</dbReference>
<evidence type="ECO:0000259" key="17">
    <source>
        <dbReference type="PROSITE" id="PS50885"/>
    </source>
</evidence>
<evidence type="ECO:0000259" key="16">
    <source>
        <dbReference type="PROSITE" id="PS50109"/>
    </source>
</evidence>
<dbReference type="RefSeq" id="WP_121805660.1">
    <property type="nucleotide sequence ID" value="NZ_RDBE01000006.1"/>
</dbReference>
<evidence type="ECO:0000256" key="10">
    <source>
        <dbReference type="ARBA" id="ARBA00022840"/>
    </source>
</evidence>
<dbReference type="InterPro" id="IPR050428">
    <property type="entry name" value="TCS_sensor_his_kinase"/>
</dbReference>
<evidence type="ECO:0000256" key="2">
    <source>
        <dbReference type="ARBA" id="ARBA00004651"/>
    </source>
</evidence>
<evidence type="ECO:0000256" key="3">
    <source>
        <dbReference type="ARBA" id="ARBA00012438"/>
    </source>
</evidence>
<dbReference type="SMART" id="SM00388">
    <property type="entry name" value="HisKA"/>
    <property type="match status" value="1"/>
</dbReference>
<dbReference type="PANTHER" id="PTHR45436:SF5">
    <property type="entry name" value="SENSOR HISTIDINE KINASE TRCS"/>
    <property type="match status" value="1"/>
</dbReference>
<keyword evidence="6" id="KW-0808">Transferase</keyword>
<dbReference type="GO" id="GO:0000155">
    <property type="term" value="F:phosphorelay sensor kinase activity"/>
    <property type="evidence" value="ECO:0007669"/>
    <property type="project" value="InterPro"/>
</dbReference>
<keyword evidence="12" id="KW-0902">Two-component regulatory system</keyword>
<dbReference type="CDD" id="cd00082">
    <property type="entry name" value="HisKA"/>
    <property type="match status" value="1"/>
</dbReference>
<feature type="transmembrane region" description="Helical" evidence="15">
    <location>
        <begin position="20"/>
        <end position="44"/>
    </location>
</feature>
<dbReference type="InterPro" id="IPR005467">
    <property type="entry name" value="His_kinase_dom"/>
</dbReference>
<dbReference type="FunFam" id="1.10.287.130:FF:000010">
    <property type="entry name" value="Two-component sensor histidine kinase"/>
    <property type="match status" value="1"/>
</dbReference>
<dbReference type="GO" id="GO:0005886">
    <property type="term" value="C:plasma membrane"/>
    <property type="evidence" value="ECO:0007669"/>
    <property type="project" value="UniProtKB-SubCell"/>
</dbReference>
<keyword evidence="8" id="KW-0547">Nucleotide-binding</keyword>
<comment type="subcellular location">
    <subcellularLocation>
        <location evidence="2">Cell membrane</location>
        <topology evidence="2">Multi-pass membrane protein</topology>
    </subcellularLocation>
</comment>
<dbReference type="OrthoDB" id="9786919at2"/>
<dbReference type="Gene3D" id="6.10.340.10">
    <property type="match status" value="1"/>
</dbReference>
<dbReference type="SMART" id="SM00387">
    <property type="entry name" value="HATPase_c"/>
    <property type="match status" value="1"/>
</dbReference>
<evidence type="ECO:0000256" key="11">
    <source>
        <dbReference type="ARBA" id="ARBA00022989"/>
    </source>
</evidence>
<evidence type="ECO:0000256" key="5">
    <source>
        <dbReference type="ARBA" id="ARBA00022553"/>
    </source>
</evidence>
<evidence type="ECO:0000256" key="12">
    <source>
        <dbReference type="ARBA" id="ARBA00023012"/>
    </source>
</evidence>
<feature type="domain" description="HAMP" evidence="17">
    <location>
        <begin position="225"/>
        <end position="277"/>
    </location>
</feature>
<dbReference type="EC" id="2.7.13.3" evidence="3"/>